<sequence length="453" mass="51789">MEKQDQNKNGQIQIFAKNIKGTANGGILEESKYTKNISGGKHVQNGKGGGVNNDKNNKRKPSLELRVLKVEGPFDEKDKKVEIIEKNKWYTYRVIQFNREPKKEELQNLRWGMKYDDGKVNDLTDVSYKGWKEISHKVLDNNNSSKLQMYAFFKMPNDNASVKADIQQGEVLIIVGTEQHSESYGNKLMFPAQAVREIKQNYKDNKHANIVIFKDKFTALQLSIIKRDARKWNKDLYFKQINSVNDLIAYINNGDTTVDRSKLKISTIKIFSHGLPSILDFGLDGKNEASQRFKIEHVSQLKKESFSSRPIIYSFACRTGNSDNRVVTLREGYKYDSETIKLVKPQESLAQVLANHLDATVYAYLKRSNYTSSWLDGGDKLYTKDYMTIEDEEVSNPLNPKDWYRATLGDSRWDEALWNPAGAYLAPSSGVSPGGLLEGGMFIFEKDKKEKKK</sequence>
<dbReference type="AlphaFoldDB" id="A0A077ECU6"/>
<dbReference type="KEGG" id="eao:BD94_1586"/>
<feature type="region of interest" description="Disordered" evidence="1">
    <location>
        <begin position="37"/>
        <end position="60"/>
    </location>
</feature>
<accession>A0A077ECU6</accession>
<dbReference type="EMBL" id="CP007547">
    <property type="protein sequence ID" value="AIL45361.1"/>
    <property type="molecule type" value="Genomic_DNA"/>
</dbReference>
<reference evidence="2" key="2">
    <citation type="journal article" date="2015" name="Genome Biol. Evol.">
        <title>Complete Genome Sequence and Transcriptomic Analysis of the Novel Pathogen Elizabethkingia anophelis in Response to Oxidative Stress.</title>
        <authorList>
            <person name="Li Y."/>
            <person name="Liu Y."/>
            <person name="Chew S.C."/>
            <person name="Tay M."/>
            <person name="Salido M.M."/>
            <person name="Teo J."/>
            <person name="Lauro F.M."/>
            <person name="Givskov M."/>
            <person name="Yang L."/>
        </authorList>
    </citation>
    <scope>NUCLEOTIDE SEQUENCE</scope>
    <source>
        <strain evidence="2">NUHP1</strain>
    </source>
</reference>
<gene>
    <name evidence="2" type="ORF">BD94_1586</name>
</gene>
<reference evidence="2" key="1">
    <citation type="journal article" date="2013" name="Lancet">
        <title>First case of E anophelis outbreak in an intensive-care unit.</title>
        <authorList>
            <person name="Teo J."/>
            <person name="Tan S.Y."/>
            <person name="Tay M."/>
            <person name="Ding Y."/>
            <person name="Kjelleberg S."/>
            <person name="Givskov M."/>
            <person name="Lin R.T."/>
            <person name="Yang L."/>
        </authorList>
    </citation>
    <scope>NUCLEOTIDE SEQUENCE [LARGE SCALE GENOMIC DNA]</scope>
    <source>
        <strain evidence="2">NUHP1</strain>
    </source>
</reference>
<dbReference type="STRING" id="1338011.BD94_1586"/>
<dbReference type="eggNOG" id="ENOG5033GGU">
    <property type="taxonomic scope" value="Bacteria"/>
</dbReference>
<evidence type="ECO:0000313" key="3">
    <source>
        <dbReference type="Proteomes" id="UP000028933"/>
    </source>
</evidence>
<protein>
    <recommendedName>
        <fullName evidence="4">DUF4347 domain-containing protein</fullName>
    </recommendedName>
</protein>
<evidence type="ECO:0000256" key="1">
    <source>
        <dbReference type="SAM" id="MobiDB-lite"/>
    </source>
</evidence>
<evidence type="ECO:0008006" key="4">
    <source>
        <dbReference type="Google" id="ProtNLM"/>
    </source>
</evidence>
<proteinExistence type="predicted"/>
<dbReference type="RefSeq" id="WP_024564978.1">
    <property type="nucleotide sequence ID" value="NZ_CP007547.1"/>
</dbReference>
<name>A0A077ECU6_9FLAO</name>
<dbReference type="Proteomes" id="UP000028933">
    <property type="component" value="Chromosome"/>
</dbReference>
<dbReference type="HOGENOM" id="CLU_603738_0_0_10"/>
<evidence type="ECO:0000313" key="2">
    <source>
        <dbReference type="EMBL" id="AIL45361.1"/>
    </source>
</evidence>
<organism evidence="2 3">
    <name type="scientific">Elizabethkingia anophelis NUHP1</name>
    <dbReference type="NCBI Taxonomy" id="1338011"/>
    <lineage>
        <taxon>Bacteria</taxon>
        <taxon>Pseudomonadati</taxon>
        <taxon>Bacteroidota</taxon>
        <taxon>Flavobacteriia</taxon>
        <taxon>Flavobacteriales</taxon>
        <taxon>Weeksellaceae</taxon>
        <taxon>Elizabethkingia</taxon>
    </lineage>
</organism>